<reference evidence="3" key="1">
    <citation type="submission" date="2022-07" db="EMBL/GenBank/DDBJ databases">
        <title>The genome of Lyophyllum shimeji provides insight into the initial evolution of ectomycorrhizal fungal genome.</title>
        <authorList>
            <person name="Kobayashi Y."/>
            <person name="Shibata T."/>
            <person name="Hirakawa H."/>
            <person name="Shigenobu S."/>
            <person name="Nishiyama T."/>
            <person name="Yamada A."/>
            <person name="Hasebe M."/>
            <person name="Kawaguchi M."/>
        </authorList>
    </citation>
    <scope>NUCLEOTIDE SEQUENCE</scope>
    <source>
        <strain evidence="3">AT787</strain>
    </source>
</reference>
<keyword evidence="1" id="KW-0175">Coiled coil</keyword>
<keyword evidence="4" id="KW-1185">Reference proteome</keyword>
<dbReference type="Proteomes" id="UP001063166">
    <property type="component" value="Unassembled WGS sequence"/>
</dbReference>
<organism evidence="3 4">
    <name type="scientific">Lyophyllum shimeji</name>
    <name type="common">Hon-shimeji</name>
    <name type="synonym">Tricholoma shimeji</name>
    <dbReference type="NCBI Taxonomy" id="47721"/>
    <lineage>
        <taxon>Eukaryota</taxon>
        <taxon>Fungi</taxon>
        <taxon>Dikarya</taxon>
        <taxon>Basidiomycota</taxon>
        <taxon>Agaricomycotina</taxon>
        <taxon>Agaricomycetes</taxon>
        <taxon>Agaricomycetidae</taxon>
        <taxon>Agaricales</taxon>
        <taxon>Tricholomatineae</taxon>
        <taxon>Lyophyllaceae</taxon>
        <taxon>Lyophyllum</taxon>
    </lineage>
</organism>
<dbReference type="PANTHER" id="PTHR43941">
    <property type="entry name" value="STRUCTURAL MAINTENANCE OF CHROMOSOMES PROTEIN 2"/>
    <property type="match status" value="1"/>
</dbReference>
<evidence type="ECO:0000256" key="2">
    <source>
        <dbReference type="SAM" id="MobiDB-lite"/>
    </source>
</evidence>
<evidence type="ECO:0000313" key="3">
    <source>
        <dbReference type="EMBL" id="GLB35826.1"/>
    </source>
</evidence>
<feature type="compositionally biased region" description="Basic residues" evidence="2">
    <location>
        <begin position="159"/>
        <end position="169"/>
    </location>
</feature>
<feature type="coiled-coil region" evidence="1">
    <location>
        <begin position="502"/>
        <end position="620"/>
    </location>
</feature>
<feature type="compositionally biased region" description="Low complexity" evidence="2">
    <location>
        <begin position="1424"/>
        <end position="1433"/>
    </location>
</feature>
<feature type="compositionally biased region" description="Basic and acidic residues" evidence="2">
    <location>
        <begin position="343"/>
        <end position="357"/>
    </location>
</feature>
<feature type="region of interest" description="Disordered" evidence="2">
    <location>
        <begin position="144"/>
        <end position="178"/>
    </location>
</feature>
<feature type="region of interest" description="Disordered" evidence="2">
    <location>
        <begin position="1504"/>
        <end position="1564"/>
    </location>
</feature>
<proteinExistence type="predicted"/>
<name>A0A9P3PHC0_LYOSH</name>
<sequence length="1564" mass="175513">MSTWNLGINDVTEQEQAMKDKLSSKDGHIAALQTQLMKQSQELRELQETYNENIRKLADETNRALQLEADLNARSESLRNEKIASQNLSQALAAAKESIKQKDLDTRDLQVNLESLSHLSDSHKSQADKLAKEKATLEARVRELQATNNQTSVPPTTPGHRRPATRSRSRSSSPSRARITALEQELVQARSLLSQKEADVLLANEKAARAQDELIRVGNEKIAVERQMTRRLAETQAALEEKEEELRDLQGMLGNGNRERELEQRIEEDEAKMSAMEKSHRAEEAEWRRRVKELENEVEQQHHRLTEAEGRQDGLRKEKDEVVSECDNLRARLSCLEETLRSKEAQMQERDTDEHTLRSSSSEADMDVDDATVTHVERLLNAINRLRAERDALQARMDFLQLESKCEIEALHAKLAAASKAPLVTAVDEESVKTIDQLKAELAALTATVSQGTTHGPADSPTKQKDSRSLHLAAAAFAAVIQHLHSHNDALKGRISDTCHSRDQIQRQLLSAQQNLDELEEKLKGLEVKLDVTVLCLEATTSQRDDLLSQLERKDAELEQAADSVKAAEDSQDYFKQQLDIVESERNSLSLQAVNLENDLAEVRNNLRAAESRYSELQFHQLADMSKSEAMRLMQNELTEERARVRRRDEHIVALGHDIQRLETNLRLQEDRLGEMTAEIEVITAEKNAMIEDCANVRDERDRAEAKFDMMETKMEAQLEDRERVMEALVEVIMKTAANARESIRIQTHRARVAAEASARLQGEHRNDSRMMEEALAGHDAGEEVEEAVRQSTLALAVSQVGLAKAEAYIRKVMEEKEILEREIRSQHDELDHQAAERETLQKRHETLQHQVASAALDFANRTAELEQQIQGLQKRISDTETTHRRDVEELLRAKEDLATALEQAQSSLADDSNDALVRVREQHAVELSKVEARLSESLAALEDLRSSQAATKEGLEKSLADALDAKQVLEQQLAENSESLRQSAFQRQETEARREDIEREALRLQKDLDTALSQKQAMEAARDHLQASLERVSEELEAVRAQQEEHVAEVTERHLCVERQLETELTELRTRLDGQRQEMEQVVQERDRLVVQLEDELSSHSADQAAHDKELSLLEQQCTDAQSASARLQHEMQLIRSQLEKSLHEVEDLHQEKLSLQQETTTLEAEIQRSISLGRFLESQVKDSEVRITSLTEELKQLQEELARSEKAAKAAEVNLSLQGAQHKREVSELNRQLAALQSQPNLQKALAELEERNNEMEELLRNKCAEIEENDDRALEMLKENKKLTTKVEALTRKVQNLQTKLAAAKASMAAPSNPIASAPVQSSSKAPAPPVPGSESRNPGTRPRSTTLTNPHAVAAVSPVPPLPTYVPSVPAHDPSPATRTPIHRAVSGPSSLPRPKTPERRAVQPAPVFKARTPERRTVSSPPEASSSSTTIGKKRRAPDDFEACEKLPPQGFTVDSLPSREGGEDTSTTPRVRRVLSGFQSGFTPVRNQARPVISIPSPKRLMMGTTARSSPVIADVTNSPRGQSAKAKRSWLGKIRGVSSQATSRPVDSRPRLEREAS</sequence>
<protein>
    <submittedName>
        <fullName evidence="3">Uncharacterized protein</fullName>
    </submittedName>
</protein>
<feature type="region of interest" description="Disordered" evidence="2">
    <location>
        <begin position="343"/>
        <end position="366"/>
    </location>
</feature>
<dbReference type="EMBL" id="BRPK01000003">
    <property type="protein sequence ID" value="GLB35826.1"/>
    <property type="molecule type" value="Genomic_DNA"/>
</dbReference>
<accession>A0A9P3PHC0</accession>
<feature type="compositionally biased region" description="Polar residues" evidence="2">
    <location>
        <begin position="1338"/>
        <end position="1353"/>
    </location>
</feature>
<dbReference type="OrthoDB" id="10255344at2759"/>
<feature type="region of interest" description="Disordered" evidence="2">
    <location>
        <begin position="1309"/>
        <end position="1477"/>
    </location>
</feature>
<gene>
    <name evidence="3" type="ORF">LshimejAT787_0301140</name>
</gene>
<evidence type="ECO:0000313" key="4">
    <source>
        <dbReference type="Proteomes" id="UP001063166"/>
    </source>
</evidence>
<feature type="coiled-coil region" evidence="1">
    <location>
        <begin position="29"/>
        <end position="63"/>
    </location>
</feature>
<comment type="caution">
    <text evidence="3">The sequence shown here is derived from an EMBL/GenBank/DDBJ whole genome shotgun (WGS) entry which is preliminary data.</text>
</comment>
<feature type="compositionally biased region" description="Polar residues" evidence="2">
    <location>
        <begin position="145"/>
        <end position="154"/>
    </location>
</feature>
<feature type="coiled-coil region" evidence="1">
    <location>
        <begin position="376"/>
        <end position="403"/>
    </location>
</feature>
<dbReference type="PANTHER" id="PTHR43941:SF1">
    <property type="entry name" value="STRUCTURAL MAINTENANCE OF CHROMOSOMES PROTEIN 2"/>
    <property type="match status" value="1"/>
</dbReference>
<feature type="coiled-coil region" evidence="1">
    <location>
        <begin position="652"/>
        <end position="721"/>
    </location>
</feature>
<feature type="compositionally biased region" description="Basic and acidic residues" evidence="2">
    <location>
        <begin position="1553"/>
        <end position="1564"/>
    </location>
</feature>
<evidence type="ECO:0000256" key="1">
    <source>
        <dbReference type="SAM" id="Coils"/>
    </source>
</evidence>